<organism evidence="1 2">
    <name type="scientific">Fusarium decemcellulare</name>
    <dbReference type="NCBI Taxonomy" id="57161"/>
    <lineage>
        <taxon>Eukaryota</taxon>
        <taxon>Fungi</taxon>
        <taxon>Dikarya</taxon>
        <taxon>Ascomycota</taxon>
        <taxon>Pezizomycotina</taxon>
        <taxon>Sordariomycetes</taxon>
        <taxon>Hypocreomycetidae</taxon>
        <taxon>Hypocreales</taxon>
        <taxon>Nectriaceae</taxon>
        <taxon>Fusarium</taxon>
        <taxon>Fusarium decemcellulare species complex</taxon>
    </lineage>
</organism>
<accession>A0ACC1S9Q8</accession>
<name>A0ACC1S9Q8_9HYPO</name>
<protein>
    <submittedName>
        <fullName evidence="1">Uncharacterized protein</fullName>
    </submittedName>
</protein>
<keyword evidence="2" id="KW-1185">Reference proteome</keyword>
<dbReference type="Proteomes" id="UP001148629">
    <property type="component" value="Unassembled WGS sequence"/>
</dbReference>
<evidence type="ECO:0000313" key="1">
    <source>
        <dbReference type="EMBL" id="KAJ3534914.1"/>
    </source>
</evidence>
<proteinExistence type="predicted"/>
<reference evidence="1" key="1">
    <citation type="submission" date="2022-08" db="EMBL/GenBank/DDBJ databases">
        <title>Genome Sequence of Fusarium decemcellulare.</title>
        <authorList>
            <person name="Buettner E."/>
        </authorList>
    </citation>
    <scope>NUCLEOTIDE SEQUENCE</scope>
    <source>
        <strain evidence="1">Babe19</strain>
    </source>
</reference>
<evidence type="ECO:0000313" key="2">
    <source>
        <dbReference type="Proteomes" id="UP001148629"/>
    </source>
</evidence>
<dbReference type="EMBL" id="JANRMS010000748">
    <property type="protein sequence ID" value="KAJ3534914.1"/>
    <property type="molecule type" value="Genomic_DNA"/>
</dbReference>
<sequence>MREVDVQIYFDYNGLPAEVTDHVFEKAFQALNFDEILQYVSFPNVTVAITGRRQILFETQKRGQGRRDMEFFFDWLYKKGVRHIINVHVDDVRESHSDESILSSLGRIKVDNLDWKKIDLDPLTICRVGNVEETAEDDSSCTSRLREVTLHWSGNNAVLRAWSEPEGLPMLLKLETIKIFAPSSDEASVFFTQLNLSKRRAEVSEATEKDDNEKGLEQNDRTTDATQNKNIDIFIFQAKGKGQRGETLSPVEQALKINESRAGHRWLDSVYKLADAVGICWRRAHSDLPSLGALNRDTERVAGDVVVALIDDGVDAYGSSISSNIIGGKTFAYGEGNDSARPYYISESGHGTVMAGMIMRACPVAKLYPIRLKTLVTTNGKQQIELQSAALAIQAALDKKATIILMAWSVKISKSNNQEKRLLDAVLQRACENKVLMFCPSPDSGIKEDDSYPSSFRPDSLFRIGAARDDGKAFGLSREASTLDFLFPGVEVVVLHDIDNSRRSSDDTRIDTATGPSIAAALGAGLAATLLYCFKTASLMQKVQEARGEDFKGKGELVLPTDVERLADHQYMMAVFHNLGTMTDDRFLRVWETLGPIIGDVESSSPSGDELPSRLIRLCHTLKEGSEVYF</sequence>
<comment type="caution">
    <text evidence="1">The sequence shown here is derived from an EMBL/GenBank/DDBJ whole genome shotgun (WGS) entry which is preliminary data.</text>
</comment>
<gene>
    <name evidence="1" type="ORF">NM208_g7349</name>
</gene>